<organism evidence="3 4">
    <name type="scientific">Bifidobacterium scardovii</name>
    <dbReference type="NCBI Taxonomy" id="158787"/>
    <lineage>
        <taxon>Bacteria</taxon>
        <taxon>Bacillati</taxon>
        <taxon>Actinomycetota</taxon>
        <taxon>Actinomycetes</taxon>
        <taxon>Bifidobacteriales</taxon>
        <taxon>Bifidobacteriaceae</taxon>
        <taxon>Bifidobacterium</taxon>
    </lineage>
</organism>
<keyword evidence="4" id="KW-1185">Reference proteome</keyword>
<feature type="transmembrane region" description="Helical" evidence="1">
    <location>
        <begin position="311"/>
        <end position="335"/>
    </location>
</feature>
<feature type="transmembrane region" description="Helical" evidence="1">
    <location>
        <begin position="372"/>
        <end position="392"/>
    </location>
</feature>
<dbReference type="OrthoDB" id="2062742at2"/>
<feature type="transmembrane region" description="Helical" evidence="1">
    <location>
        <begin position="437"/>
        <end position="458"/>
    </location>
</feature>
<dbReference type="GeneID" id="85165576"/>
<comment type="caution">
    <text evidence="3">The sequence shown here is derived from an EMBL/GenBank/DDBJ whole genome shotgun (WGS) entry which is preliminary data.</text>
</comment>
<feature type="transmembrane region" description="Helical" evidence="1">
    <location>
        <begin position="341"/>
        <end position="360"/>
    </location>
</feature>
<keyword evidence="2" id="KW-0732">Signal</keyword>
<keyword evidence="1" id="KW-1133">Transmembrane helix</keyword>
<evidence type="ECO:0000313" key="4">
    <source>
        <dbReference type="Proteomes" id="UP000029033"/>
    </source>
</evidence>
<feature type="transmembrane region" description="Helical" evidence="1">
    <location>
        <begin position="185"/>
        <end position="207"/>
    </location>
</feature>
<dbReference type="STRING" id="158787.BSCA_1264"/>
<protein>
    <submittedName>
        <fullName evidence="3">Membrane protein</fullName>
    </submittedName>
</protein>
<dbReference type="RefSeq" id="WP_033518726.1">
    <property type="nucleotide sequence ID" value="NZ_JAWFIY010000011.1"/>
</dbReference>
<feature type="transmembrane region" description="Helical" evidence="1">
    <location>
        <begin position="662"/>
        <end position="687"/>
    </location>
</feature>
<sequence>MLLIAVLECVAFNLPFWTTLAASTDTAAAENTLGPGLTRTDDGLLRVTDPTQAYLDVAADGTSRYARVDLVSPRDLPGEDKPLDTFHLRVDGDGSAGRTQSMSARSPRSLYLNTDADATLRVWVQEAKGALVPILAVRANERVPFSWSWTRVAALACAVLLVLAWRPGSRLWRTRLDPSDRRQRWGLAAALAPAALLTCVNVVWQIVTAAPLSFHQQGGYTYDFDQYAHVADALMHGRPWLDLPVPDQLASAANPYDIATRDRLLSGGVTPIYWDYAFHGGHWYSYFGVLPALLLFLPYRAVTSLFTDGGLSLPTGAAELLLMFGFLVFGCLLIIRLVQRLTAQASLAGTSMLLVFFLLATNSSYLWFRTNFYSIPIAASLLLTCLGLWLWLGAVRRPRTDAQTLDWSIDGAAPLSLPHLAGGALCIAANFGCRPTFALAALLGIALFWPQITSLCALVKARRIGWGQALRAPLAVLVPAIAVVAPLMAYNAIRFGGPLDFGSEYQLTVTDMTRYSLPAADIPYMAFYYLLLPARFTGSFPFMSIQPTPLPEWGFTEPIVGGLFMLCPLALAAFLLPRFRRRLRRPYGMTLMLALALGMVVVAVDVLAGGLGWRYMADFGWLFALAALPALLRALEGGAVFDTPLDEDLEDPSYRTTPVWRLIVRLAVMLVLLFSLAIMVLSCFVPGRDDSLVRNNPALFHDVQSWFTLLGIG</sequence>
<dbReference type="AlphaFoldDB" id="A0A087DIF1"/>
<keyword evidence="1" id="KW-0812">Transmembrane</keyword>
<reference evidence="3 4" key="1">
    <citation type="submission" date="2014-03" db="EMBL/GenBank/DDBJ databases">
        <title>Genomics of Bifidobacteria.</title>
        <authorList>
            <person name="Ventura M."/>
            <person name="Milani C."/>
            <person name="Lugli G.A."/>
        </authorList>
    </citation>
    <scope>NUCLEOTIDE SEQUENCE [LARGE SCALE GENOMIC DNA]</scope>
    <source>
        <strain evidence="3 4">LMG 21589</strain>
    </source>
</reference>
<accession>A0A087DIF1</accession>
<feature type="transmembrane region" description="Helical" evidence="1">
    <location>
        <begin position="470"/>
        <end position="493"/>
    </location>
</feature>
<feature type="chain" id="PRO_5001820219" evidence="2">
    <location>
        <begin position="22"/>
        <end position="713"/>
    </location>
</feature>
<evidence type="ECO:0000313" key="3">
    <source>
        <dbReference type="EMBL" id="KFI95301.1"/>
    </source>
</evidence>
<keyword evidence="1" id="KW-0472">Membrane</keyword>
<gene>
    <name evidence="3" type="ORF">BSCA_1264</name>
</gene>
<dbReference type="Proteomes" id="UP000029033">
    <property type="component" value="Unassembled WGS sequence"/>
</dbReference>
<feature type="transmembrane region" description="Helical" evidence="1">
    <location>
        <begin position="619"/>
        <end position="641"/>
    </location>
</feature>
<name>A0A087DIF1_9BIFI</name>
<feature type="transmembrane region" description="Helical" evidence="1">
    <location>
        <begin position="559"/>
        <end position="579"/>
    </location>
</feature>
<dbReference type="EMBL" id="JGZO01000003">
    <property type="protein sequence ID" value="KFI95301.1"/>
    <property type="molecule type" value="Genomic_DNA"/>
</dbReference>
<evidence type="ECO:0000256" key="1">
    <source>
        <dbReference type="SAM" id="Phobius"/>
    </source>
</evidence>
<feature type="transmembrane region" description="Helical" evidence="1">
    <location>
        <begin position="591"/>
        <end position="613"/>
    </location>
</feature>
<feature type="signal peptide" evidence="2">
    <location>
        <begin position="1"/>
        <end position="21"/>
    </location>
</feature>
<evidence type="ECO:0000256" key="2">
    <source>
        <dbReference type="SAM" id="SignalP"/>
    </source>
</evidence>
<dbReference type="eggNOG" id="COG1807">
    <property type="taxonomic scope" value="Bacteria"/>
</dbReference>
<proteinExistence type="predicted"/>
<feature type="transmembrane region" description="Helical" evidence="1">
    <location>
        <begin position="147"/>
        <end position="165"/>
    </location>
</feature>